<feature type="compositionally biased region" description="Basic residues" evidence="1">
    <location>
        <begin position="126"/>
        <end position="136"/>
    </location>
</feature>
<dbReference type="EMBL" id="JAVIJP010000013">
    <property type="protein sequence ID" value="KAL3645966.1"/>
    <property type="molecule type" value="Genomic_DNA"/>
</dbReference>
<evidence type="ECO:0000256" key="1">
    <source>
        <dbReference type="SAM" id="MobiDB-lite"/>
    </source>
</evidence>
<proteinExistence type="predicted"/>
<comment type="caution">
    <text evidence="2">The sequence shown here is derived from an EMBL/GenBank/DDBJ whole genome shotgun (WGS) entry which is preliminary data.</text>
</comment>
<dbReference type="AlphaFoldDB" id="A0ABD3DUM6"/>
<evidence type="ECO:0000313" key="2">
    <source>
        <dbReference type="EMBL" id="KAL3645966.1"/>
    </source>
</evidence>
<dbReference type="PANTHER" id="PTHR47481">
    <property type="match status" value="1"/>
</dbReference>
<dbReference type="PANTHER" id="PTHR47481:SF10">
    <property type="entry name" value="COPIA-LIKE POLYPROTEIN_RETROTRANSPOSON"/>
    <property type="match status" value="1"/>
</dbReference>
<protein>
    <submittedName>
        <fullName evidence="2">Uncharacterized protein</fullName>
    </submittedName>
</protein>
<gene>
    <name evidence="2" type="ORF">CASFOL_011146</name>
</gene>
<evidence type="ECO:0000313" key="3">
    <source>
        <dbReference type="Proteomes" id="UP001632038"/>
    </source>
</evidence>
<dbReference type="Proteomes" id="UP001632038">
    <property type="component" value="Unassembled WGS sequence"/>
</dbReference>
<name>A0ABD3DUM6_9LAMI</name>
<keyword evidence="3" id="KW-1185">Reference proteome</keyword>
<feature type="region of interest" description="Disordered" evidence="1">
    <location>
        <begin position="110"/>
        <end position="136"/>
    </location>
</feature>
<accession>A0ABD3DUM6</accession>
<reference evidence="3" key="1">
    <citation type="journal article" date="2024" name="IScience">
        <title>Strigolactones Initiate the Formation of Haustorium-like Structures in Castilleja.</title>
        <authorList>
            <person name="Buerger M."/>
            <person name="Peterson D."/>
            <person name="Chory J."/>
        </authorList>
    </citation>
    <scope>NUCLEOTIDE SEQUENCE [LARGE SCALE GENOMIC DNA]</scope>
</reference>
<sequence>MIAENKDIRIIREFAEILDANEAFENLDTETLSEEDTSQAKCLFPSIEVHGNERLVLQLVAGLTEAYNGVGTLLRQSNPLPKFYQARSMLVLEEAGLAKRVVSGAALLSSTTMPAPSHNSSSNGRKANKKKGAKCW</sequence>
<organism evidence="2 3">
    <name type="scientific">Castilleja foliolosa</name>
    <dbReference type="NCBI Taxonomy" id="1961234"/>
    <lineage>
        <taxon>Eukaryota</taxon>
        <taxon>Viridiplantae</taxon>
        <taxon>Streptophyta</taxon>
        <taxon>Embryophyta</taxon>
        <taxon>Tracheophyta</taxon>
        <taxon>Spermatophyta</taxon>
        <taxon>Magnoliopsida</taxon>
        <taxon>eudicotyledons</taxon>
        <taxon>Gunneridae</taxon>
        <taxon>Pentapetalae</taxon>
        <taxon>asterids</taxon>
        <taxon>lamiids</taxon>
        <taxon>Lamiales</taxon>
        <taxon>Orobanchaceae</taxon>
        <taxon>Pedicularideae</taxon>
        <taxon>Castillejinae</taxon>
        <taxon>Castilleja</taxon>
    </lineage>
</organism>